<keyword evidence="3" id="KW-0479">Metal-binding</keyword>
<dbReference type="EnsemblBacteria" id="ABF39999">
    <property type="protein sequence ID" value="ABF39999"/>
    <property type="gene ID" value="Acid345_0996"/>
</dbReference>
<dbReference type="Proteomes" id="UP000002432">
    <property type="component" value="Chromosome"/>
</dbReference>
<gene>
    <name evidence="5" type="ordered locus">Acid345_0996</name>
</gene>
<dbReference type="PANTHER" id="PTHR46193">
    <property type="entry name" value="6-PHOSPHOGLUCONATE PHOSPHATASE"/>
    <property type="match status" value="1"/>
</dbReference>
<dbReference type="KEGG" id="aba:Acid345_0996"/>
<organism evidence="5 6">
    <name type="scientific">Koribacter versatilis (strain Ellin345)</name>
    <dbReference type="NCBI Taxonomy" id="204669"/>
    <lineage>
        <taxon>Bacteria</taxon>
        <taxon>Pseudomonadati</taxon>
        <taxon>Acidobacteriota</taxon>
        <taxon>Terriglobia</taxon>
        <taxon>Terriglobales</taxon>
        <taxon>Candidatus Korobacteraceae</taxon>
        <taxon>Candidatus Korobacter</taxon>
    </lineage>
</organism>
<reference evidence="5 6" key="1">
    <citation type="journal article" date="2009" name="Appl. Environ. Microbiol.">
        <title>Three genomes from the phylum Acidobacteria provide insight into the lifestyles of these microorganisms in soils.</title>
        <authorList>
            <person name="Ward N.L."/>
            <person name="Challacombe J.F."/>
            <person name="Janssen P.H."/>
            <person name="Henrissat B."/>
            <person name="Coutinho P.M."/>
            <person name="Wu M."/>
            <person name="Xie G."/>
            <person name="Haft D.H."/>
            <person name="Sait M."/>
            <person name="Badger J."/>
            <person name="Barabote R.D."/>
            <person name="Bradley B."/>
            <person name="Brettin T.S."/>
            <person name="Brinkac L.M."/>
            <person name="Bruce D."/>
            <person name="Creasy T."/>
            <person name="Daugherty S.C."/>
            <person name="Davidsen T.M."/>
            <person name="DeBoy R.T."/>
            <person name="Detter J.C."/>
            <person name="Dodson R.J."/>
            <person name="Durkin A.S."/>
            <person name="Ganapathy A."/>
            <person name="Gwinn-Giglio M."/>
            <person name="Han C.S."/>
            <person name="Khouri H."/>
            <person name="Kiss H."/>
            <person name="Kothari S.P."/>
            <person name="Madupu R."/>
            <person name="Nelson K.E."/>
            <person name="Nelson W.C."/>
            <person name="Paulsen I."/>
            <person name="Penn K."/>
            <person name="Ren Q."/>
            <person name="Rosovitz M.J."/>
            <person name="Selengut J.D."/>
            <person name="Shrivastava S."/>
            <person name="Sullivan S.A."/>
            <person name="Tapia R."/>
            <person name="Thompson L.S."/>
            <person name="Watkins K.L."/>
            <person name="Yang Q."/>
            <person name="Yu C."/>
            <person name="Zafar N."/>
            <person name="Zhou L."/>
            <person name="Kuske C.R."/>
        </authorList>
    </citation>
    <scope>NUCLEOTIDE SEQUENCE [LARGE SCALE GENOMIC DNA]</scope>
    <source>
        <strain evidence="5 6">Ellin345</strain>
    </source>
</reference>
<protein>
    <submittedName>
        <fullName evidence="5">HAD-superfamily hydrolase subfamily IA, variant 3</fullName>
    </submittedName>
</protein>
<dbReference type="SFLD" id="SFLDS00003">
    <property type="entry name" value="Haloacid_Dehalogenase"/>
    <property type="match status" value="1"/>
</dbReference>
<sequence>MLDAVIFDCDGVLIDSEVVACRIAAEELTKIGYTISTEDVIRRFIGRTAREMEAEIENEWRQPIPDSFRKAVRERRAEAYATSLTAVSGVVEAVNSLTMPICVASSSSPETLRVGLSAIGLYERFAPNVVSAKMVARGKPEPDVFILAAGWMKASPLNCLVVEDSVPGVRAALRAGMRVLGFFGGSHCSPGHAEALLNAGAFHAFDDMRELPELIAKHE</sequence>
<dbReference type="InterPro" id="IPR023198">
    <property type="entry name" value="PGP-like_dom2"/>
</dbReference>
<keyword evidence="5" id="KW-0378">Hydrolase</keyword>
<dbReference type="EMBL" id="CP000360">
    <property type="protein sequence ID" value="ABF39999.1"/>
    <property type="molecule type" value="Genomic_DNA"/>
</dbReference>
<dbReference type="RefSeq" id="WP_011521801.1">
    <property type="nucleotide sequence ID" value="NC_008009.1"/>
</dbReference>
<dbReference type="Gene3D" id="1.10.150.240">
    <property type="entry name" value="Putative phosphatase, domain 2"/>
    <property type="match status" value="1"/>
</dbReference>
<evidence type="ECO:0000313" key="5">
    <source>
        <dbReference type="EMBL" id="ABF39999.1"/>
    </source>
</evidence>
<dbReference type="GO" id="GO:0046872">
    <property type="term" value="F:metal ion binding"/>
    <property type="evidence" value="ECO:0007669"/>
    <property type="project" value="UniProtKB-KW"/>
</dbReference>
<dbReference type="NCBIfam" id="TIGR01509">
    <property type="entry name" value="HAD-SF-IA-v3"/>
    <property type="match status" value="1"/>
</dbReference>
<dbReference type="InterPro" id="IPR006439">
    <property type="entry name" value="HAD-SF_hydro_IA"/>
</dbReference>
<accession>Q1IT01</accession>
<keyword evidence="4" id="KW-0460">Magnesium</keyword>
<evidence type="ECO:0000256" key="3">
    <source>
        <dbReference type="ARBA" id="ARBA00022723"/>
    </source>
</evidence>
<dbReference type="PANTHER" id="PTHR46193:SF10">
    <property type="entry name" value="6-PHOSPHOGLUCONATE PHOSPHATASE"/>
    <property type="match status" value="1"/>
</dbReference>
<dbReference type="HOGENOM" id="CLU_045011_13_2_0"/>
<evidence type="ECO:0000256" key="2">
    <source>
        <dbReference type="ARBA" id="ARBA00006171"/>
    </source>
</evidence>
<evidence type="ECO:0000256" key="1">
    <source>
        <dbReference type="ARBA" id="ARBA00001946"/>
    </source>
</evidence>
<dbReference type="SUPFAM" id="SSF56784">
    <property type="entry name" value="HAD-like"/>
    <property type="match status" value="1"/>
</dbReference>
<dbReference type="SFLD" id="SFLDG01129">
    <property type="entry name" value="C1.5:_HAD__Beta-PGM__Phosphata"/>
    <property type="match status" value="1"/>
</dbReference>
<dbReference type="InterPro" id="IPR051600">
    <property type="entry name" value="Beta-PGM-like"/>
</dbReference>
<evidence type="ECO:0000256" key="4">
    <source>
        <dbReference type="ARBA" id="ARBA00022842"/>
    </source>
</evidence>
<dbReference type="GO" id="GO:0016787">
    <property type="term" value="F:hydrolase activity"/>
    <property type="evidence" value="ECO:0007669"/>
    <property type="project" value="UniProtKB-KW"/>
</dbReference>
<dbReference type="Gene3D" id="3.40.50.1000">
    <property type="entry name" value="HAD superfamily/HAD-like"/>
    <property type="match status" value="1"/>
</dbReference>
<proteinExistence type="inferred from homology"/>
<dbReference type="InterPro" id="IPR036412">
    <property type="entry name" value="HAD-like_sf"/>
</dbReference>
<dbReference type="CDD" id="cd07526">
    <property type="entry name" value="HAD_BPGM_like"/>
    <property type="match status" value="1"/>
</dbReference>
<dbReference type="InterPro" id="IPR023214">
    <property type="entry name" value="HAD_sf"/>
</dbReference>
<dbReference type="SFLD" id="SFLDG01135">
    <property type="entry name" value="C1.5.6:_HAD__Beta-PGM__Phospha"/>
    <property type="match status" value="1"/>
</dbReference>
<name>Q1IT01_KORVE</name>
<dbReference type="STRING" id="204669.Acid345_0996"/>
<dbReference type="AlphaFoldDB" id="Q1IT01"/>
<comment type="cofactor">
    <cofactor evidence="1">
        <name>Mg(2+)</name>
        <dbReference type="ChEBI" id="CHEBI:18420"/>
    </cofactor>
</comment>
<dbReference type="OrthoDB" id="9797743at2"/>
<dbReference type="Pfam" id="PF00702">
    <property type="entry name" value="Hydrolase"/>
    <property type="match status" value="1"/>
</dbReference>
<dbReference type="eggNOG" id="COG0637">
    <property type="taxonomic scope" value="Bacteria"/>
</dbReference>
<keyword evidence="6" id="KW-1185">Reference proteome</keyword>
<comment type="similarity">
    <text evidence="2">Belongs to the HAD-like hydrolase superfamily. CbbY/CbbZ/Gph/YieH family.</text>
</comment>
<evidence type="ECO:0000313" key="6">
    <source>
        <dbReference type="Proteomes" id="UP000002432"/>
    </source>
</evidence>